<proteinExistence type="predicted"/>
<dbReference type="Gene3D" id="1.20.1540.10">
    <property type="entry name" value="Rhomboid-like"/>
    <property type="match status" value="1"/>
</dbReference>
<dbReference type="RefSeq" id="WP_074449608.1">
    <property type="nucleotide sequence ID" value="NZ_FMMM01000029.1"/>
</dbReference>
<dbReference type="PANTHER" id="PTHR43731:SF9">
    <property type="entry name" value="SLR1461 PROTEIN"/>
    <property type="match status" value="1"/>
</dbReference>
<feature type="transmembrane region" description="Helical" evidence="5">
    <location>
        <begin position="122"/>
        <end position="142"/>
    </location>
</feature>
<evidence type="ECO:0000313" key="7">
    <source>
        <dbReference type="EMBL" id="SCQ19871.1"/>
    </source>
</evidence>
<evidence type="ECO:0000256" key="2">
    <source>
        <dbReference type="ARBA" id="ARBA00022692"/>
    </source>
</evidence>
<gene>
    <name evidence="7" type="ORF">TFUB20_00845</name>
</gene>
<dbReference type="EMBL" id="FMMM01000029">
    <property type="protein sequence ID" value="SCQ19871.1"/>
    <property type="molecule type" value="Genomic_DNA"/>
</dbReference>
<dbReference type="SUPFAM" id="SSF144091">
    <property type="entry name" value="Rhomboid-like"/>
    <property type="match status" value="1"/>
</dbReference>
<organism evidence="7 8">
    <name type="scientific">Tannerella forsythia</name>
    <name type="common">Bacteroides forsythus</name>
    <dbReference type="NCBI Taxonomy" id="28112"/>
    <lineage>
        <taxon>Bacteria</taxon>
        <taxon>Pseudomonadati</taxon>
        <taxon>Bacteroidota</taxon>
        <taxon>Bacteroidia</taxon>
        <taxon>Bacteroidales</taxon>
        <taxon>Tannerellaceae</taxon>
        <taxon>Tannerella</taxon>
    </lineage>
</organism>
<feature type="transmembrane region" description="Helical" evidence="5">
    <location>
        <begin position="75"/>
        <end position="93"/>
    </location>
</feature>
<dbReference type="InterPro" id="IPR022764">
    <property type="entry name" value="Peptidase_S54_rhomboid_dom"/>
</dbReference>
<dbReference type="Proteomes" id="UP000182057">
    <property type="component" value="Unassembled WGS sequence"/>
</dbReference>
<reference evidence="7 8" key="1">
    <citation type="submission" date="2016-09" db="EMBL/GenBank/DDBJ databases">
        <authorList>
            <person name="Capua I."/>
            <person name="De Benedictis P."/>
            <person name="Joannis T."/>
            <person name="Lombin L.H."/>
            <person name="Cattoli G."/>
        </authorList>
    </citation>
    <scope>NUCLEOTIDE SEQUENCE [LARGE SCALE GENOMIC DNA]</scope>
    <source>
        <strain evidence="7 8">UB20</strain>
    </source>
</reference>
<dbReference type="InterPro" id="IPR035952">
    <property type="entry name" value="Rhomboid-like_sf"/>
</dbReference>
<keyword evidence="4 5" id="KW-0472">Membrane</keyword>
<evidence type="ECO:0000256" key="1">
    <source>
        <dbReference type="ARBA" id="ARBA00004141"/>
    </source>
</evidence>
<evidence type="ECO:0000256" key="4">
    <source>
        <dbReference type="ARBA" id="ARBA00023136"/>
    </source>
</evidence>
<dbReference type="AlphaFoldDB" id="A0A1D3UID2"/>
<keyword evidence="3 5" id="KW-1133">Transmembrane helix</keyword>
<evidence type="ECO:0000313" key="8">
    <source>
        <dbReference type="Proteomes" id="UP000182057"/>
    </source>
</evidence>
<dbReference type="OrthoDB" id="465874at2"/>
<name>A0A1D3UID2_TANFO</name>
<dbReference type="GO" id="GO:0016020">
    <property type="term" value="C:membrane"/>
    <property type="evidence" value="ECO:0007669"/>
    <property type="project" value="UniProtKB-SubCell"/>
</dbReference>
<evidence type="ECO:0000259" key="6">
    <source>
        <dbReference type="Pfam" id="PF01694"/>
    </source>
</evidence>
<feature type="domain" description="Peptidase S54 rhomboid" evidence="6">
    <location>
        <begin position="60"/>
        <end position="197"/>
    </location>
</feature>
<dbReference type="Pfam" id="PF01694">
    <property type="entry name" value="Rhomboid"/>
    <property type="match status" value="1"/>
</dbReference>
<evidence type="ECO:0000256" key="5">
    <source>
        <dbReference type="SAM" id="Phobius"/>
    </source>
</evidence>
<feature type="transmembrane region" description="Helical" evidence="5">
    <location>
        <begin position="21"/>
        <end position="46"/>
    </location>
</feature>
<feature type="transmembrane region" description="Helical" evidence="5">
    <location>
        <begin position="149"/>
        <end position="170"/>
    </location>
</feature>
<protein>
    <submittedName>
        <fullName evidence="7">Rhomboid family protein</fullName>
    </submittedName>
</protein>
<comment type="subcellular location">
    <subcellularLocation>
        <location evidence="1">Membrane</location>
        <topology evidence="1">Multi-pass membrane protein</topology>
    </subcellularLocation>
</comment>
<dbReference type="PANTHER" id="PTHR43731">
    <property type="entry name" value="RHOMBOID PROTEASE"/>
    <property type="match status" value="1"/>
</dbReference>
<evidence type="ECO:0000256" key="3">
    <source>
        <dbReference type="ARBA" id="ARBA00022989"/>
    </source>
</evidence>
<dbReference type="InterPro" id="IPR050925">
    <property type="entry name" value="Rhomboid_protease_S54"/>
</dbReference>
<feature type="transmembrane region" description="Helical" evidence="5">
    <location>
        <begin position="100"/>
        <end position="116"/>
    </location>
</feature>
<dbReference type="GO" id="GO:0004252">
    <property type="term" value="F:serine-type endopeptidase activity"/>
    <property type="evidence" value="ECO:0007669"/>
    <property type="project" value="InterPro"/>
</dbReference>
<accession>A0A1D3UID2</accession>
<sequence length="287" mass="32104">MVGDNGTFVKEGNDKKETRRAALYASLLVAVPCVVHIVNACFSLRLQRFGLAPHDLRGLSGILTMPLLHAGWDHLLSNMPPLWVLTFGLILFYREKSRTIFAYLYLMSGLFTWSIASAGSVHIGASGVIYALAAFHFVTGMIRRVPRQMAFALLVAFLYGGFVWAFFPSLYRHTTISWEGHFSGLVSGIILAIYVRRWGPPPPPDPFEGEDEEPDEDMEAYWKIPDEEQPSSSVPDAWEGVGLSETASLGIYPNEARIFAYEKLIFTSSQRIIFFSYICGHTIIPLC</sequence>
<keyword evidence="2 5" id="KW-0812">Transmembrane</keyword>